<feature type="non-terminal residue" evidence="4">
    <location>
        <position position="1"/>
    </location>
</feature>
<dbReference type="Gene3D" id="3.30.420.10">
    <property type="entry name" value="Ribonuclease H-like superfamily/Ribonuclease H"/>
    <property type="match status" value="1"/>
</dbReference>
<evidence type="ECO:0000259" key="3">
    <source>
        <dbReference type="Pfam" id="PF03474"/>
    </source>
</evidence>
<evidence type="ECO:0000256" key="1">
    <source>
        <dbReference type="ARBA" id="ARBA00006834"/>
    </source>
</evidence>
<dbReference type="Pfam" id="PF03474">
    <property type="entry name" value="DMA"/>
    <property type="match status" value="1"/>
</dbReference>
<reference evidence="4" key="1">
    <citation type="submission" date="2017-12" db="EMBL/GenBank/DDBJ databases">
        <title>Hemimetabolous genomes reveal molecular basis of termite eusociality.</title>
        <authorList>
            <person name="Harrison M.C."/>
            <person name="Jongepier E."/>
            <person name="Robertson H.M."/>
            <person name="Arning N."/>
            <person name="Bitard-Feildel T."/>
            <person name="Chao H."/>
            <person name="Childers C.P."/>
            <person name="Dinh H."/>
            <person name="Doddapaneni H."/>
            <person name="Dugan S."/>
            <person name="Gowin J."/>
            <person name="Greiner C."/>
            <person name="Han Y."/>
            <person name="Hu H."/>
            <person name="Hughes D.S.T."/>
            <person name="Huylmans A.-K."/>
            <person name="Kemena C."/>
            <person name="Kremer L.P.M."/>
            <person name="Lee S.L."/>
            <person name="Lopez-Ezquerra A."/>
            <person name="Mallet L."/>
            <person name="Monroy-Kuhn J.M."/>
            <person name="Moser A."/>
            <person name="Murali S.C."/>
            <person name="Muzny D.M."/>
            <person name="Otani S."/>
            <person name="Piulachs M.-D."/>
            <person name="Poelchau M."/>
            <person name="Qu J."/>
            <person name="Schaub F."/>
            <person name="Wada-Katsumata A."/>
            <person name="Worley K.C."/>
            <person name="Xie Q."/>
            <person name="Ylla G."/>
            <person name="Poulsen M."/>
            <person name="Gibbs R.A."/>
            <person name="Schal C."/>
            <person name="Richards S."/>
            <person name="Belles X."/>
            <person name="Korb J."/>
            <person name="Bornberg-Bauer E."/>
        </authorList>
    </citation>
    <scope>NUCLEOTIDE SEQUENCE [LARGE SCALE GENOMIC DNA]</scope>
    <source>
        <tissue evidence="4">Whole body</tissue>
    </source>
</reference>
<organism evidence="4 5">
    <name type="scientific">Cryptotermes secundus</name>
    <dbReference type="NCBI Taxonomy" id="105785"/>
    <lineage>
        <taxon>Eukaryota</taxon>
        <taxon>Metazoa</taxon>
        <taxon>Ecdysozoa</taxon>
        <taxon>Arthropoda</taxon>
        <taxon>Hexapoda</taxon>
        <taxon>Insecta</taxon>
        <taxon>Pterygota</taxon>
        <taxon>Neoptera</taxon>
        <taxon>Polyneoptera</taxon>
        <taxon>Dictyoptera</taxon>
        <taxon>Blattodea</taxon>
        <taxon>Blattoidea</taxon>
        <taxon>Termitoidae</taxon>
        <taxon>Kalotermitidae</taxon>
        <taxon>Cryptotermitinae</taxon>
        <taxon>Cryptotermes</taxon>
    </lineage>
</organism>
<protein>
    <recommendedName>
        <fullName evidence="3">DMA domain-containing protein</fullName>
    </recommendedName>
</protein>
<dbReference type="Proteomes" id="UP000235965">
    <property type="component" value="Unassembled WGS sequence"/>
</dbReference>
<name>A0A2J7RLH5_9NEOP</name>
<evidence type="ECO:0000313" key="4">
    <source>
        <dbReference type="EMBL" id="PNF41685.1"/>
    </source>
</evidence>
<dbReference type="STRING" id="105785.A0A2J7RLH5"/>
<feature type="region of interest" description="Disordered" evidence="2">
    <location>
        <begin position="141"/>
        <end position="209"/>
    </location>
</feature>
<dbReference type="AlphaFoldDB" id="A0A2J7RLH5"/>
<evidence type="ECO:0000256" key="2">
    <source>
        <dbReference type="SAM" id="MobiDB-lite"/>
    </source>
</evidence>
<comment type="caution">
    <text evidence="4">The sequence shown here is derived from an EMBL/GenBank/DDBJ whole genome shotgun (WGS) entry which is preliminary data.</text>
</comment>
<keyword evidence="5" id="KW-1185">Reference proteome</keyword>
<comment type="similarity">
    <text evidence="1">Belongs to the DMRT family.</text>
</comment>
<dbReference type="EMBL" id="NEVH01002684">
    <property type="protein sequence ID" value="PNF41685.1"/>
    <property type="molecule type" value="Genomic_DNA"/>
</dbReference>
<dbReference type="InterPro" id="IPR036397">
    <property type="entry name" value="RNaseH_sf"/>
</dbReference>
<proteinExistence type="inferred from homology"/>
<evidence type="ECO:0000313" key="5">
    <source>
        <dbReference type="Proteomes" id="UP000235965"/>
    </source>
</evidence>
<dbReference type="CDD" id="cd14370">
    <property type="entry name" value="CUE_DMA"/>
    <property type="match status" value="1"/>
</dbReference>
<feature type="domain" description="DMA" evidence="3">
    <location>
        <begin position="224"/>
        <end position="259"/>
    </location>
</feature>
<sequence>FVQQLDDVELIQGYFQQDSTTCHMSMELIESFFPNHVISKKMWPPKSPDLTSPDFFLWGLLKDVALKRQQAAEDAIALGLTAVATGTQYGYLPPGPIFGMAITAPKSQDQEYQSCKVHEDTCVNRHISFFYLPGTSGQEDVALDSPSLSPVPLGTCHEEPEAGDPGSGGSNMDPLRTLTDTDNPLSETEKPQSDTEENRSRLSAPVISPKLVVNQNSKTTLSPSSLEMLTRLFPNKKRSVLELVLRRCGDDLLKAIEEIVPREGCHNIASGSANIQGSNALHQYLASYKAAVGCEGTKEEFRRAEIANSPRSSSTVLKSAFKPVSPSTSLSMSSSTSSVIGFGQHGNSTPSPEFFVGNSTMLSPPTAHQSSLPFAATMSSLLALQNHQSSNSTTNRLMSTMFYPPSDLLFQAPHLPFAHSAALFTNSLSPSFYMTGAAETAEQQFFNPYRNTGASGSSTDLCCNVPGCDECSGDNGGVHHQGRKSYSKMSVN</sequence>
<dbReference type="OrthoDB" id="6162476at2759"/>
<dbReference type="InParanoid" id="A0A2J7RLH5"/>
<gene>
    <name evidence="4" type="ORF">B7P43_G03431</name>
</gene>
<feature type="compositionally biased region" description="Basic and acidic residues" evidence="2">
    <location>
        <begin position="187"/>
        <end position="200"/>
    </location>
</feature>
<dbReference type="GO" id="GO:0003676">
    <property type="term" value="F:nucleic acid binding"/>
    <property type="evidence" value="ECO:0007669"/>
    <property type="project" value="InterPro"/>
</dbReference>
<dbReference type="InterPro" id="IPR005173">
    <property type="entry name" value="DMA"/>
</dbReference>
<accession>A0A2J7RLH5</accession>